<accession>A0AAN8YTG1</accession>
<dbReference type="Pfam" id="PF14500">
    <property type="entry name" value="MMS19_N"/>
    <property type="match status" value="1"/>
</dbReference>
<proteinExistence type="inferred from homology"/>
<organism evidence="8 9">
    <name type="scientific">Dillenia turbinata</name>
    <dbReference type="NCBI Taxonomy" id="194707"/>
    <lineage>
        <taxon>Eukaryota</taxon>
        <taxon>Viridiplantae</taxon>
        <taxon>Streptophyta</taxon>
        <taxon>Embryophyta</taxon>
        <taxon>Tracheophyta</taxon>
        <taxon>Spermatophyta</taxon>
        <taxon>Magnoliopsida</taxon>
        <taxon>eudicotyledons</taxon>
        <taxon>Gunneridae</taxon>
        <taxon>Pentapetalae</taxon>
        <taxon>Dilleniales</taxon>
        <taxon>Dilleniaceae</taxon>
        <taxon>Dillenia</taxon>
    </lineage>
</organism>
<evidence type="ECO:0000259" key="7">
    <source>
        <dbReference type="Pfam" id="PF14500"/>
    </source>
</evidence>
<keyword evidence="5" id="KW-0234">DNA repair</keyword>
<dbReference type="GO" id="GO:0016226">
    <property type="term" value="P:iron-sulfur cluster assembly"/>
    <property type="evidence" value="ECO:0007669"/>
    <property type="project" value="UniProtKB-UniRule"/>
</dbReference>
<evidence type="ECO:0000313" key="9">
    <source>
        <dbReference type="Proteomes" id="UP001370490"/>
    </source>
</evidence>
<evidence type="ECO:0000256" key="1">
    <source>
        <dbReference type="ARBA" id="ARBA00004123"/>
    </source>
</evidence>
<dbReference type="GO" id="GO:0006281">
    <property type="term" value="P:DNA repair"/>
    <property type="evidence" value="ECO:0007669"/>
    <property type="project" value="UniProtKB-UniRule"/>
</dbReference>
<comment type="caution">
    <text evidence="8">The sequence shown here is derived from an EMBL/GenBank/DDBJ whole genome shotgun (WGS) entry which is preliminary data.</text>
</comment>
<dbReference type="AlphaFoldDB" id="A0AAN8YTG1"/>
<reference evidence="8 9" key="1">
    <citation type="submission" date="2023-12" db="EMBL/GenBank/DDBJ databases">
        <title>A high-quality genome assembly for Dillenia turbinata (Dilleniales).</title>
        <authorList>
            <person name="Chanderbali A."/>
        </authorList>
    </citation>
    <scope>NUCLEOTIDE SEQUENCE [LARGE SCALE GENOMIC DNA]</scope>
    <source>
        <strain evidence="8">LSX21</strain>
        <tissue evidence="8">Leaf</tissue>
    </source>
</reference>
<feature type="domain" description="MMS19 N-terminal" evidence="7">
    <location>
        <begin position="144"/>
        <end position="295"/>
    </location>
</feature>
<keyword evidence="9" id="KW-1185">Reference proteome</keyword>
<dbReference type="InterPro" id="IPR016024">
    <property type="entry name" value="ARM-type_fold"/>
</dbReference>
<evidence type="ECO:0000256" key="3">
    <source>
        <dbReference type="ARBA" id="ARBA00022737"/>
    </source>
</evidence>
<sequence length="1049" mass="115965">MKASSLDAIASLLMNGVITIEAVVREMEMYLTTTDNIIRRQRHIVKGSDGTSTQQKDVTNIGKSNLGEIFHHILVIWLSGERTIPKTHKQFVSLAEIMLGLFWPRNSTHWKALRGSLVGCLALLKRKANAGVITRSDARAVAQSYLQNLQGDDLVYGICEAIDGERDPQCLILTFHIIEILAKLFPDPSGPVANFAGDLFDILGCYFPIHFTHTKGEDVDIKRDSLLMDLMQAFSSTPLFEPFAVPLLLEKLSSSLPLAKVDSLKYLSHCLLKYGADRMAIHAEAFWSSLKDAICTSIQEPSVPLAPESLDGLSFHSNEIVAEALALLQKVNAQNDGLYLNYIFDDEDINMVISTNNNFRSSIVISLQSKRTLFSVGHILSVSAKSSNSSCNKVIERYLPILMDNLGLSAENSSAGSTLASGLALSQTVNFEALDLSAGSNSVSAQETWFSMLCGFSTSMTNTFSSTLLTSISEDAQVADIVSMVLATFPGGFLLISKSIYEEILMTLLAIITNIFNRKILWEIALKALVSIGSYIDECHETEKATSYINVVVEKFVSLMYLEDCNLPVELRLKATVGIGLSGKSYMLRVIQGLEEAIFSLLPEVHRNWKSADALVHLLECYSNQVIPWVNAIGGLDEIPLHFSVNYWSYLESTNSSRAVQEKLLNVPTMAMKVAVAVCSEESQKIIIQKTYNVLLAVSYFQHNEPTSLTIALQLQGFQPTQNVENFTCKDEWLISSFASVIIAARPRTNIPHLRAAVNLFMKAFLNGNVQAAQALGSLINKMHLGGDLNDCSLDEVMDLVFNSSLWVSLGEEYLRSGEVGNSSKMDISKLSLTGMNDRLVRMHVISGLSWIGKGLLMRGHEKVKMCLLSNGKARTSSFQQSLIQDSEQDLLIKRSAADAFHTLLSDSDVCLNRKYHATVDDLSSFWASDTPLVGIMSEAKKTIYNLLLALSGILTDKIGQEAAMENVHTIINCLTWLISYPHMMLVRETAIQCIAAMCELQHTRIYPMRLQVSQSLSKALDDPKRDICQEAVRCRQAWASIASRSLYS</sequence>
<dbReference type="Gene3D" id="1.25.10.10">
    <property type="entry name" value="Leucine-rich Repeat Variant"/>
    <property type="match status" value="1"/>
</dbReference>
<keyword evidence="4 5" id="KW-0539">Nucleus</keyword>
<evidence type="ECO:0000256" key="4">
    <source>
        <dbReference type="ARBA" id="ARBA00023242"/>
    </source>
</evidence>
<dbReference type="PANTHER" id="PTHR12891:SF0">
    <property type="entry name" value="MMS19 NUCLEOTIDE EXCISION REPAIR PROTEIN HOMOLOG"/>
    <property type="match status" value="1"/>
</dbReference>
<keyword evidence="3" id="KW-0677">Repeat</keyword>
<dbReference type="GO" id="GO:0097361">
    <property type="term" value="C:cytosolic [4Fe-4S] assembly targeting complex"/>
    <property type="evidence" value="ECO:0007669"/>
    <property type="project" value="UniProtKB-UniRule"/>
</dbReference>
<gene>
    <name evidence="8" type="ORF">RJ641_024093</name>
</gene>
<dbReference type="Proteomes" id="UP001370490">
    <property type="component" value="Unassembled WGS sequence"/>
</dbReference>
<feature type="domain" description="MMS19 C-terminal" evidence="6">
    <location>
        <begin position="655"/>
        <end position="1001"/>
    </location>
</feature>
<dbReference type="InterPro" id="IPR029240">
    <property type="entry name" value="MMS19_N"/>
</dbReference>
<evidence type="ECO:0000256" key="5">
    <source>
        <dbReference type="RuleBase" id="RU367072"/>
    </source>
</evidence>
<name>A0AAN8YTG1_9MAGN</name>
<dbReference type="PANTHER" id="PTHR12891">
    <property type="entry name" value="DNA REPAIR/TRANSCRIPTION PROTEIN MET18/MMS19"/>
    <property type="match status" value="1"/>
</dbReference>
<dbReference type="InterPro" id="IPR011989">
    <property type="entry name" value="ARM-like"/>
</dbReference>
<dbReference type="InterPro" id="IPR024687">
    <property type="entry name" value="MMS19_C"/>
</dbReference>
<evidence type="ECO:0000259" key="6">
    <source>
        <dbReference type="Pfam" id="PF12460"/>
    </source>
</evidence>
<dbReference type="GO" id="GO:0005634">
    <property type="term" value="C:nucleus"/>
    <property type="evidence" value="ECO:0007669"/>
    <property type="project" value="UniProtKB-SubCell"/>
</dbReference>
<comment type="similarity">
    <text evidence="2 5">Belongs to the MET18/MMS19 family.</text>
</comment>
<comment type="function">
    <text evidence="5">Key component of the cytosolic iron-sulfur protein assembly (CIA) complex, a multiprotein complex that mediates the incorporation of iron-sulfur cluster into apoproteins specifically involved in DNA metabolism and genomic integrity. In the CIA complex, MMS19 acts as an adapter between early-acting CIA components and a subset of cellular target iron-sulfur proteins.</text>
</comment>
<dbReference type="InterPro" id="IPR039920">
    <property type="entry name" value="MMS19"/>
</dbReference>
<keyword evidence="5" id="KW-0227">DNA damage</keyword>
<dbReference type="EMBL" id="JBAMMX010000028">
    <property type="protein sequence ID" value="KAK6912000.1"/>
    <property type="molecule type" value="Genomic_DNA"/>
</dbReference>
<evidence type="ECO:0000313" key="8">
    <source>
        <dbReference type="EMBL" id="KAK6912000.1"/>
    </source>
</evidence>
<protein>
    <recommendedName>
        <fullName evidence="5">MMS19 nucleotide excision repair protein</fullName>
    </recommendedName>
</protein>
<dbReference type="SUPFAM" id="SSF48371">
    <property type="entry name" value="ARM repeat"/>
    <property type="match status" value="1"/>
</dbReference>
<comment type="subcellular location">
    <subcellularLocation>
        <location evidence="1 5">Nucleus</location>
    </subcellularLocation>
</comment>
<dbReference type="Pfam" id="PF12460">
    <property type="entry name" value="MMS19_C"/>
    <property type="match status" value="1"/>
</dbReference>
<evidence type="ECO:0000256" key="2">
    <source>
        <dbReference type="ARBA" id="ARBA00009340"/>
    </source>
</evidence>
<dbReference type="GO" id="GO:0051604">
    <property type="term" value="P:protein maturation"/>
    <property type="evidence" value="ECO:0007669"/>
    <property type="project" value="UniProtKB-UniRule"/>
</dbReference>